<evidence type="ECO:0000313" key="1">
    <source>
        <dbReference type="EMBL" id="CAD8098797.1"/>
    </source>
</evidence>
<proteinExistence type="predicted"/>
<evidence type="ECO:0000313" key="2">
    <source>
        <dbReference type="Proteomes" id="UP000692954"/>
    </source>
</evidence>
<keyword evidence="2" id="KW-1185">Reference proteome</keyword>
<protein>
    <submittedName>
        <fullName evidence="1">Uncharacterized protein</fullName>
    </submittedName>
</protein>
<organism evidence="1 2">
    <name type="scientific">Paramecium sonneborni</name>
    <dbReference type="NCBI Taxonomy" id="65129"/>
    <lineage>
        <taxon>Eukaryota</taxon>
        <taxon>Sar</taxon>
        <taxon>Alveolata</taxon>
        <taxon>Ciliophora</taxon>
        <taxon>Intramacronucleata</taxon>
        <taxon>Oligohymenophorea</taxon>
        <taxon>Peniculida</taxon>
        <taxon>Parameciidae</taxon>
        <taxon>Paramecium</taxon>
    </lineage>
</organism>
<sequence length="73" mass="8905">MEHKTKNQVFLILQNKFLKILTITTNGKLNRFWCLQQFRFHQIVLQTLLNFVRNLQSNCGFLRKIREQELIKK</sequence>
<comment type="caution">
    <text evidence="1">The sequence shown here is derived from an EMBL/GenBank/DDBJ whole genome shotgun (WGS) entry which is preliminary data.</text>
</comment>
<accession>A0A8S1P6R5</accession>
<dbReference type="AlphaFoldDB" id="A0A8S1P6R5"/>
<reference evidence="1" key="1">
    <citation type="submission" date="2021-01" db="EMBL/GenBank/DDBJ databases">
        <authorList>
            <consortium name="Genoscope - CEA"/>
            <person name="William W."/>
        </authorList>
    </citation>
    <scope>NUCLEOTIDE SEQUENCE</scope>
</reference>
<dbReference type="Proteomes" id="UP000692954">
    <property type="component" value="Unassembled WGS sequence"/>
</dbReference>
<name>A0A8S1P6R5_9CILI</name>
<dbReference type="EMBL" id="CAJJDN010000070">
    <property type="protein sequence ID" value="CAD8098797.1"/>
    <property type="molecule type" value="Genomic_DNA"/>
</dbReference>
<gene>
    <name evidence="1" type="ORF">PSON_ATCC_30995.1.T0700314</name>
</gene>